<dbReference type="AlphaFoldDB" id="A0A1Y2UHK8"/>
<dbReference type="Proteomes" id="UP000194286">
    <property type="component" value="Unassembled WGS sequence"/>
</dbReference>
<proteinExistence type="predicted"/>
<organism evidence="2 3">
    <name type="scientific">Limosilactobacillus reuteri</name>
    <name type="common">Lactobacillus reuteri</name>
    <dbReference type="NCBI Taxonomy" id="1598"/>
    <lineage>
        <taxon>Bacteria</taxon>
        <taxon>Bacillati</taxon>
        <taxon>Bacillota</taxon>
        <taxon>Bacilli</taxon>
        <taxon>Lactobacillales</taxon>
        <taxon>Lactobacillaceae</taxon>
        <taxon>Limosilactobacillus</taxon>
    </lineage>
</organism>
<dbReference type="RefSeq" id="WP_086118480.1">
    <property type="nucleotide sequence ID" value="NZ_JACIUX010000210.1"/>
</dbReference>
<comment type="caution">
    <text evidence="2">The sequence shown here is derived from an EMBL/GenBank/DDBJ whole genome shotgun (WGS) entry which is preliminary data.</text>
</comment>
<dbReference type="InterPro" id="IPR035897">
    <property type="entry name" value="Toll_tir_struct_dom_sf"/>
</dbReference>
<gene>
    <name evidence="2" type="ORF">BHL82_08695</name>
</gene>
<feature type="domain" description="Thoeris protein ThsB TIR-like" evidence="1">
    <location>
        <begin position="6"/>
        <end position="109"/>
    </location>
</feature>
<evidence type="ECO:0000313" key="2">
    <source>
        <dbReference type="EMBL" id="OTA82829.1"/>
    </source>
</evidence>
<dbReference type="EMBL" id="MIMU01000115">
    <property type="protein sequence ID" value="OTA82829.1"/>
    <property type="molecule type" value="Genomic_DNA"/>
</dbReference>
<protein>
    <recommendedName>
        <fullName evidence="1">Thoeris protein ThsB TIR-like domain-containing protein</fullName>
    </recommendedName>
</protein>
<reference evidence="2 3" key="1">
    <citation type="submission" date="2016-09" db="EMBL/GenBank/DDBJ databases">
        <title>Lactobacillus reuteri KLR3005, genome sequencing and assembly.</title>
        <authorList>
            <person name="Lee J.-Y."/>
            <person name="Kim E.B."/>
            <person name="Choi Y.-J."/>
        </authorList>
    </citation>
    <scope>NUCLEOTIDE SEQUENCE [LARGE SCALE GENOMIC DNA]</scope>
    <source>
        <strain evidence="2 3">KLR3005</strain>
    </source>
</reference>
<sequence length="230" mass="27368">MGNKIFVSYKYADSSVKQLQGYNRGTVRDYVSYLQDHKFSGDDLNKAESDNEDLSNFKVETIRSKLKDKIWDSSITIVLISPNMVDWTKDQKEQWIPWEIAYSLRTQTRIDIRSKPNALIACVLPNVENDYKYFVDNWYYYDDNNKRQIVKSIRTWATFDILGNNMFNKINPDKRMINGKEVYFGKSSYVLVVKWDDFIDETDKYLKEALELRNSIYDYKICKRIIKEND</sequence>
<name>A0A1Y2UHK8_LIMRT</name>
<evidence type="ECO:0000259" key="1">
    <source>
        <dbReference type="Pfam" id="PF08937"/>
    </source>
</evidence>
<evidence type="ECO:0000313" key="3">
    <source>
        <dbReference type="Proteomes" id="UP000194286"/>
    </source>
</evidence>
<dbReference type="InterPro" id="IPR015032">
    <property type="entry name" value="ThsB__TIR-like_domain"/>
</dbReference>
<dbReference type="Gene3D" id="3.40.50.10140">
    <property type="entry name" value="Toll/interleukin-1 receptor homology (TIR) domain"/>
    <property type="match status" value="1"/>
</dbReference>
<accession>A0A1Y2UHK8</accession>
<dbReference type="Pfam" id="PF08937">
    <property type="entry name" value="ThsB_TIR"/>
    <property type="match status" value="1"/>
</dbReference>